<organism evidence="5 6">
    <name type="scientific">Diaporthe vaccinii</name>
    <dbReference type="NCBI Taxonomy" id="105482"/>
    <lineage>
        <taxon>Eukaryota</taxon>
        <taxon>Fungi</taxon>
        <taxon>Dikarya</taxon>
        <taxon>Ascomycota</taxon>
        <taxon>Pezizomycotina</taxon>
        <taxon>Sordariomycetes</taxon>
        <taxon>Sordariomycetidae</taxon>
        <taxon>Diaporthales</taxon>
        <taxon>Diaporthaceae</taxon>
        <taxon>Diaporthe</taxon>
        <taxon>Diaporthe eres species complex</taxon>
    </lineage>
</organism>
<dbReference type="Pfam" id="PF14765">
    <property type="entry name" value="PS-DH"/>
    <property type="match status" value="1"/>
</dbReference>
<dbReference type="NCBIfam" id="TIGR04532">
    <property type="entry name" value="PT_fungal_PKS"/>
    <property type="match status" value="1"/>
</dbReference>
<proteinExistence type="predicted"/>
<feature type="active site" description="Proton donor; for dehydratase activity" evidence="3">
    <location>
        <position position="352"/>
    </location>
</feature>
<feature type="domain" description="PKS/mFAS DH" evidence="4">
    <location>
        <begin position="133"/>
        <end position="439"/>
    </location>
</feature>
<reference evidence="5 6" key="1">
    <citation type="submission" date="2024-03" db="EMBL/GenBank/DDBJ databases">
        <title>A high-quality draft genome sequence of Diaporthe vaccinii, a causative agent of upright dieback and viscid rot disease in cranberry plants.</title>
        <authorList>
            <person name="Sarrasin M."/>
            <person name="Lang B.F."/>
            <person name="Burger G."/>
        </authorList>
    </citation>
    <scope>NUCLEOTIDE SEQUENCE [LARGE SCALE GENOMIC DNA]</scope>
    <source>
        <strain evidence="5 6">IS7</strain>
    </source>
</reference>
<feature type="active site" description="Proton acceptor; for dehydratase activity" evidence="3">
    <location>
        <position position="165"/>
    </location>
</feature>
<protein>
    <recommendedName>
        <fullName evidence="4">PKS/mFAS DH domain-containing protein</fullName>
    </recommendedName>
</protein>
<dbReference type="Gene3D" id="3.10.129.110">
    <property type="entry name" value="Polyketide synthase dehydratase"/>
    <property type="match status" value="1"/>
</dbReference>
<feature type="region of interest" description="N-terminal hotdog fold" evidence="3">
    <location>
        <begin position="133"/>
        <end position="266"/>
    </location>
</feature>
<dbReference type="PANTHER" id="PTHR43775:SF45">
    <property type="entry name" value="CONIDIAL PIGMENT POLYKETIDE SYNTHASE ALB1"/>
    <property type="match status" value="1"/>
</dbReference>
<evidence type="ECO:0000256" key="1">
    <source>
        <dbReference type="ARBA" id="ARBA00022450"/>
    </source>
</evidence>
<name>A0ABR4EFL6_9PEZI</name>
<sequence length="445" mass="49498">MRAGVVDQKTIWLEIGPNPACGGMVKGTLGSETTTLATLRKAPDGYGPLTTMLESLYLTGSEIDWNEYHRDYPSSHSVVELPRYAWDLKRYWIDYRNDFCLLKGEKSDDSSSASSTVTSKHTRQFKYISPAVQRVIEETHGTEKSTIVIESDICDERLLPVLQGHLVNGAALCPSSLYADIALTIAHFMTSGAGQPVKFTGFDVSSMKVEAPLIALPDEKTHVFRVHAEADWRLNQIKMSLGTVNEDGKVTKRHATFVVLVNPGQTWLHEWKRLTHLVQGRVDSLSSGVAAGSCHHIKRGMAYKLFGALVDYGKEYQGMKDVIMDSDQLEAVSTVEFQVGADGFHLNPRWIDSLGHIAGFNMNANDSLASKSTVFVNHGWDHMRIAEPLEAGKTYRAYNRMQPVEKSLYAGDTYIFDSGRLIAVFEGVTFQGVPRQTLDHLLPDR</sequence>
<keyword evidence="1" id="KW-0596">Phosphopantetheine</keyword>
<evidence type="ECO:0000256" key="2">
    <source>
        <dbReference type="ARBA" id="ARBA00022553"/>
    </source>
</evidence>
<keyword evidence="2" id="KW-0597">Phosphoprotein</keyword>
<dbReference type="Proteomes" id="UP001600888">
    <property type="component" value="Unassembled WGS sequence"/>
</dbReference>
<evidence type="ECO:0000259" key="4">
    <source>
        <dbReference type="PROSITE" id="PS52019"/>
    </source>
</evidence>
<accession>A0ABR4EFL6</accession>
<evidence type="ECO:0000313" key="6">
    <source>
        <dbReference type="Proteomes" id="UP001600888"/>
    </source>
</evidence>
<dbReference type="InterPro" id="IPR030918">
    <property type="entry name" value="PT_fungal_PKS"/>
</dbReference>
<dbReference type="InterPro" id="IPR049900">
    <property type="entry name" value="PKS_mFAS_DH"/>
</dbReference>
<dbReference type="InterPro" id="IPR049551">
    <property type="entry name" value="PKS_DH_C"/>
</dbReference>
<dbReference type="InterPro" id="IPR042104">
    <property type="entry name" value="PKS_dehydratase_sf"/>
</dbReference>
<dbReference type="InterPro" id="IPR050091">
    <property type="entry name" value="PKS_NRPS_Biosynth_Enz"/>
</dbReference>
<dbReference type="InterPro" id="IPR001227">
    <property type="entry name" value="Ac_transferase_dom_sf"/>
</dbReference>
<keyword evidence="6" id="KW-1185">Reference proteome</keyword>
<feature type="region of interest" description="C-terminal hotdog fold" evidence="3">
    <location>
        <begin position="293"/>
        <end position="439"/>
    </location>
</feature>
<comment type="caution">
    <text evidence="5">The sequence shown here is derived from an EMBL/GenBank/DDBJ whole genome shotgun (WGS) entry which is preliminary data.</text>
</comment>
<dbReference type="PROSITE" id="PS52019">
    <property type="entry name" value="PKS_MFAS_DH"/>
    <property type="match status" value="1"/>
</dbReference>
<dbReference type="Gene3D" id="3.30.70.3290">
    <property type="match status" value="1"/>
</dbReference>
<evidence type="ECO:0000313" key="5">
    <source>
        <dbReference type="EMBL" id="KAL2281081.1"/>
    </source>
</evidence>
<dbReference type="PANTHER" id="PTHR43775">
    <property type="entry name" value="FATTY ACID SYNTHASE"/>
    <property type="match status" value="1"/>
</dbReference>
<dbReference type="Gene3D" id="3.40.366.10">
    <property type="entry name" value="Malonyl-Coenzyme A Acyl Carrier Protein, domain 2"/>
    <property type="match status" value="1"/>
</dbReference>
<dbReference type="EMBL" id="JBAWTH010000059">
    <property type="protein sequence ID" value="KAL2281081.1"/>
    <property type="molecule type" value="Genomic_DNA"/>
</dbReference>
<gene>
    <name evidence="5" type="ORF">FJTKL_11761</name>
</gene>
<evidence type="ECO:0000256" key="3">
    <source>
        <dbReference type="PROSITE-ProRule" id="PRU01363"/>
    </source>
</evidence>